<evidence type="ECO:0000259" key="2">
    <source>
        <dbReference type="Pfam" id="PF07883"/>
    </source>
</evidence>
<reference evidence="3 4" key="1">
    <citation type="journal article" date="2019" name="Int. J. Syst. Evol. Microbiol.">
        <title>The Global Catalogue of Microorganisms (GCM) 10K type strain sequencing project: providing services to taxonomists for standard genome sequencing and annotation.</title>
        <authorList>
            <consortium name="The Broad Institute Genomics Platform"/>
            <consortium name="The Broad Institute Genome Sequencing Center for Infectious Disease"/>
            <person name="Wu L."/>
            <person name="Ma J."/>
        </authorList>
    </citation>
    <scope>NUCLEOTIDE SEQUENCE [LARGE SCALE GENOMIC DNA]</scope>
    <source>
        <strain evidence="3 4">JCM 14326</strain>
    </source>
</reference>
<evidence type="ECO:0000313" key="4">
    <source>
        <dbReference type="Proteomes" id="UP001501094"/>
    </source>
</evidence>
<dbReference type="Proteomes" id="UP001501094">
    <property type="component" value="Unassembled WGS sequence"/>
</dbReference>
<feature type="domain" description="Cupin type-2" evidence="2">
    <location>
        <begin position="39"/>
        <end position="107"/>
    </location>
</feature>
<keyword evidence="4" id="KW-1185">Reference proteome</keyword>
<dbReference type="InterPro" id="IPR011051">
    <property type="entry name" value="RmlC_Cupin_sf"/>
</dbReference>
<protein>
    <recommendedName>
        <fullName evidence="2">Cupin type-2 domain-containing protein</fullName>
    </recommendedName>
</protein>
<gene>
    <name evidence="3" type="ORF">GCM10009751_11890</name>
</gene>
<dbReference type="PANTHER" id="PTHR35848">
    <property type="entry name" value="OXALATE-BINDING PROTEIN"/>
    <property type="match status" value="1"/>
</dbReference>
<dbReference type="PANTHER" id="PTHR35848:SF6">
    <property type="entry name" value="CUPIN TYPE-2 DOMAIN-CONTAINING PROTEIN"/>
    <property type="match status" value="1"/>
</dbReference>
<evidence type="ECO:0000256" key="1">
    <source>
        <dbReference type="ARBA" id="ARBA00022723"/>
    </source>
</evidence>
<sequence length="119" mass="13672">MRAYDVDEAGWTHEPDYNAYSKRFFPFDGRTPRDWGGAWVKVLPGDTLTSHHHEEHEIFFVVRGTGLLTLGDETRRVQYGSTIAMDWDVPHSLVNDGEEELVFLSVWWEGPFETAEDAA</sequence>
<evidence type="ECO:0000313" key="3">
    <source>
        <dbReference type="EMBL" id="GAA1856330.1"/>
    </source>
</evidence>
<dbReference type="EMBL" id="BAAANL010000002">
    <property type="protein sequence ID" value="GAA1856330.1"/>
    <property type="molecule type" value="Genomic_DNA"/>
</dbReference>
<dbReference type="InterPro" id="IPR013096">
    <property type="entry name" value="Cupin_2"/>
</dbReference>
<comment type="caution">
    <text evidence="3">The sequence shown here is derived from an EMBL/GenBank/DDBJ whole genome shotgun (WGS) entry which is preliminary data.</text>
</comment>
<dbReference type="Pfam" id="PF07883">
    <property type="entry name" value="Cupin_2"/>
    <property type="match status" value="1"/>
</dbReference>
<accession>A0ABN2N7I2</accession>
<proteinExistence type="predicted"/>
<organism evidence="3 4">
    <name type="scientific">Myceligenerans crystallogenes</name>
    <dbReference type="NCBI Taxonomy" id="316335"/>
    <lineage>
        <taxon>Bacteria</taxon>
        <taxon>Bacillati</taxon>
        <taxon>Actinomycetota</taxon>
        <taxon>Actinomycetes</taxon>
        <taxon>Micrococcales</taxon>
        <taxon>Promicromonosporaceae</taxon>
        <taxon>Myceligenerans</taxon>
    </lineage>
</organism>
<dbReference type="RefSeq" id="WP_344100555.1">
    <property type="nucleotide sequence ID" value="NZ_BAAANL010000002.1"/>
</dbReference>
<dbReference type="SUPFAM" id="SSF51182">
    <property type="entry name" value="RmlC-like cupins"/>
    <property type="match status" value="1"/>
</dbReference>
<dbReference type="Gene3D" id="2.60.120.10">
    <property type="entry name" value="Jelly Rolls"/>
    <property type="match status" value="1"/>
</dbReference>
<dbReference type="InterPro" id="IPR014710">
    <property type="entry name" value="RmlC-like_jellyroll"/>
</dbReference>
<keyword evidence="1" id="KW-0479">Metal-binding</keyword>
<name>A0ABN2N7I2_9MICO</name>
<dbReference type="InterPro" id="IPR051610">
    <property type="entry name" value="GPI/OXD"/>
</dbReference>